<proteinExistence type="predicted"/>
<dbReference type="InterPro" id="IPR038729">
    <property type="entry name" value="Rad50/SbcC_AAA"/>
</dbReference>
<keyword evidence="1" id="KW-0175">Coiled coil</keyword>
<keyword evidence="4" id="KW-1185">Reference proteome</keyword>
<evidence type="ECO:0000256" key="1">
    <source>
        <dbReference type="SAM" id="Coils"/>
    </source>
</evidence>
<name>A0A444WEJ9_9FLAO</name>
<feature type="domain" description="Rad50/SbcC-type AAA" evidence="2">
    <location>
        <begin position="6"/>
        <end position="233"/>
    </location>
</feature>
<evidence type="ECO:0000313" key="4">
    <source>
        <dbReference type="Proteomes" id="UP000289775"/>
    </source>
</evidence>
<feature type="coiled-coil region" evidence="1">
    <location>
        <begin position="185"/>
        <end position="236"/>
    </location>
</feature>
<comment type="caution">
    <text evidence="3">The sequence shown here is derived from an EMBL/GenBank/DDBJ whole genome shotgun (WGS) entry which is preliminary data.</text>
</comment>
<sequence>MTKIKKIKIDDFRIYNGSQEFSFETGKELANLMVIYAPNGYGKTSFFDAVEWCYTSKIRRFESLVLSSEIKGKDFSSGDKILLTNRTSFKDGRHGMVEICTSEEKILKRTSTERKGVNVDYRYDYLTKSDQELGEFDPDVLNRLVKTNILTQDQIDEFLRHTKPDERFVQLSQFWPEGQNALSILEKIDSYYRSLENERADIKRRIGDYQKELKNLLNEGKNIDKLNKIIEDLTNNSKSGFNVQPLNANVNQETYEVILTTTQTFVERLKIIIDGTSLQITRLSELHKQLDSFLQAEKDFDSAEKELSQLTELSRAYSDFNLYKKTLKEIESSATSAKSIIESYNRLSELFDHVKGIYARSDEQLKIMEATRLIIDDLYKRQKNYRVSDAKFNSILREWHENITLKESQISIWDSEVEKYNFWNGERSRIEKILKEKKNLLKGNILKIDDNLAKRRVLNAIIENGKFETLPDGVQQNISEVLDARSEKIALIASTKESIIKFQAELENANSLAEIFDKIVTWGEDLVSRTDVNHCPLCATDFKNTSTLLAQIKKQKAVESRGKNLKTDLDDLIAKQKDYDTEIADFNKQIINHIKDQIILLEEDLLSLQEERDDYTSEISNLESSLEHANNSSTNSINALNLQNHMALEGVVTEFNQNKSDLEKNLADIKLKYLRLENIQKYIQHRISSIDNEIGILRNKISTSQNLIDIALSDRLVIEAEKILNHVSLTKEDFSKGNISSHTLIKHEELDSIVAKKEEITGFIDQLNVKLKQFTTQIPEEEIEGLRIQTEQVLIANNRKITEYKTSLAMFSDDAQPTADFFVAKLIEKNDDLEGIKNELKALESLVVDLKVIEKNVRKNHLEDEIERLDKELPSIDIAFEEVEKARAAAKGYINNEINNHFSQDVINQIYSRIEPHPNLNHIMINPKITDKGMPVIDIKAVSNNEELHPSLYLSAGQLNVLSLSIFLAKAFESRNDEIETIFMDDPIQNLSDINVLSFIDLIRTMTTKYDRQIVISSHDENFFNLIRNKMPTEEYNVRYYQIESFGKAKILI</sequence>
<feature type="coiled-coil region" evidence="1">
    <location>
        <begin position="569"/>
        <end position="679"/>
    </location>
</feature>
<dbReference type="Pfam" id="PF13476">
    <property type="entry name" value="AAA_23"/>
    <property type="match status" value="1"/>
</dbReference>
<dbReference type="OrthoDB" id="7029750at2"/>
<organism evidence="3 4">
    <name type="scientific">Flavobacterium beibuense</name>
    <dbReference type="NCBI Taxonomy" id="657326"/>
    <lineage>
        <taxon>Bacteria</taxon>
        <taxon>Pseudomonadati</taxon>
        <taxon>Bacteroidota</taxon>
        <taxon>Flavobacteriia</taxon>
        <taxon>Flavobacteriales</taxon>
        <taxon>Flavobacteriaceae</taxon>
        <taxon>Flavobacterium</taxon>
    </lineage>
</organism>
<dbReference type="PANTHER" id="PTHR32114">
    <property type="entry name" value="ABC TRANSPORTER ABCH.3"/>
    <property type="match status" value="1"/>
</dbReference>
<protein>
    <submittedName>
        <fullName evidence="3">SMC domain protein</fullName>
    </submittedName>
</protein>
<gene>
    <name evidence="3" type="ORF">NU09_0890</name>
</gene>
<dbReference type="GO" id="GO:0016887">
    <property type="term" value="F:ATP hydrolysis activity"/>
    <property type="evidence" value="ECO:0007669"/>
    <property type="project" value="InterPro"/>
</dbReference>
<dbReference type="GO" id="GO:0006302">
    <property type="term" value="P:double-strand break repair"/>
    <property type="evidence" value="ECO:0007669"/>
    <property type="project" value="InterPro"/>
</dbReference>
<reference evidence="3 4" key="1">
    <citation type="submission" date="2014-12" db="EMBL/GenBank/DDBJ databases">
        <title>Genome sequence of Flavobacterium beibuense RSKm HC5.</title>
        <authorList>
            <person name="Kim J.F."/>
            <person name="Song J.Y."/>
            <person name="Kwak M.-J."/>
            <person name="Lee S.-W."/>
        </authorList>
    </citation>
    <scope>NUCLEOTIDE SEQUENCE [LARGE SCALE GENOMIC DNA]</scope>
    <source>
        <strain evidence="3 4">RSKm HC5</strain>
    </source>
</reference>
<accession>A0A444WEJ9</accession>
<dbReference type="InterPro" id="IPR027417">
    <property type="entry name" value="P-loop_NTPase"/>
</dbReference>
<dbReference type="RefSeq" id="WP_129750051.1">
    <property type="nucleotide sequence ID" value="NZ_JUIW01000003.1"/>
</dbReference>
<feature type="coiled-coil region" evidence="1">
    <location>
        <begin position="823"/>
        <end position="872"/>
    </location>
</feature>
<dbReference type="Gene3D" id="3.40.50.300">
    <property type="entry name" value="P-loop containing nucleotide triphosphate hydrolases"/>
    <property type="match status" value="2"/>
</dbReference>
<dbReference type="Proteomes" id="UP000289775">
    <property type="component" value="Unassembled WGS sequence"/>
</dbReference>
<evidence type="ECO:0000259" key="2">
    <source>
        <dbReference type="Pfam" id="PF13476"/>
    </source>
</evidence>
<dbReference type="PANTHER" id="PTHR32114:SF2">
    <property type="entry name" value="ABC TRANSPORTER ABCH.3"/>
    <property type="match status" value="1"/>
</dbReference>
<evidence type="ECO:0000313" key="3">
    <source>
        <dbReference type="EMBL" id="RYJ44280.1"/>
    </source>
</evidence>
<dbReference type="SUPFAM" id="SSF52540">
    <property type="entry name" value="P-loop containing nucleoside triphosphate hydrolases"/>
    <property type="match status" value="1"/>
</dbReference>
<dbReference type="EMBL" id="JUIW01000003">
    <property type="protein sequence ID" value="RYJ44280.1"/>
    <property type="molecule type" value="Genomic_DNA"/>
</dbReference>
<dbReference type="AlphaFoldDB" id="A0A444WEJ9"/>